<dbReference type="OrthoDB" id="8454456at2"/>
<evidence type="ECO:0000313" key="2">
    <source>
        <dbReference type="Proteomes" id="UP000266273"/>
    </source>
</evidence>
<dbReference type="Proteomes" id="UP000266273">
    <property type="component" value="Unassembled WGS sequence"/>
</dbReference>
<name>A0A397Q0P5_9HYPH</name>
<proteinExistence type="predicted"/>
<dbReference type="RefSeq" id="WP_147361458.1">
    <property type="nucleotide sequence ID" value="NZ_QXDF01000001.1"/>
</dbReference>
<gene>
    <name evidence="1" type="ORF">BXY53_0133</name>
</gene>
<dbReference type="EMBL" id="QXDF01000001">
    <property type="protein sequence ID" value="RIA55080.1"/>
    <property type="molecule type" value="Genomic_DNA"/>
</dbReference>
<evidence type="ECO:0008006" key="3">
    <source>
        <dbReference type="Google" id="ProtNLM"/>
    </source>
</evidence>
<reference evidence="1 2" key="1">
    <citation type="submission" date="2018-08" db="EMBL/GenBank/DDBJ databases">
        <title>Genomic Encyclopedia of Archaeal and Bacterial Type Strains, Phase II (KMG-II): from individual species to whole genera.</title>
        <authorList>
            <person name="Goeker M."/>
        </authorList>
    </citation>
    <scope>NUCLEOTIDE SEQUENCE [LARGE SCALE GENOMIC DNA]</scope>
    <source>
        <strain evidence="1 2">DSM 5002</strain>
    </source>
</reference>
<keyword evidence="2" id="KW-1185">Reference proteome</keyword>
<organism evidence="1 2">
    <name type="scientific">Dichotomicrobium thermohalophilum</name>
    <dbReference type="NCBI Taxonomy" id="933063"/>
    <lineage>
        <taxon>Bacteria</taxon>
        <taxon>Pseudomonadati</taxon>
        <taxon>Pseudomonadota</taxon>
        <taxon>Alphaproteobacteria</taxon>
        <taxon>Hyphomicrobiales</taxon>
        <taxon>Hyphomicrobiaceae</taxon>
        <taxon>Dichotomicrobium</taxon>
    </lineage>
</organism>
<evidence type="ECO:0000313" key="1">
    <source>
        <dbReference type="EMBL" id="RIA55080.1"/>
    </source>
</evidence>
<accession>A0A397Q0P5</accession>
<dbReference type="AlphaFoldDB" id="A0A397Q0P5"/>
<sequence>MMPRIRTVWMRFSKFVRKLRGFDTRQCDESGDNYYEIRDQGTRDDASDAPPEDFEHDVVVEYHRAKQAKIGQQLRSRYDNFAQEELPRDILDTLADLNQRLKRRDGD</sequence>
<comment type="caution">
    <text evidence="1">The sequence shown here is derived from an EMBL/GenBank/DDBJ whole genome shotgun (WGS) entry which is preliminary data.</text>
</comment>
<protein>
    <recommendedName>
        <fullName evidence="3">Anti-sigma factor NepR domain-containing protein</fullName>
    </recommendedName>
</protein>